<sequence>MKRELLLHPPPPGVSHVPAELRLSHQLLHSLREGLGQGLTQEACLPVCHALQGAPRVYRDNRATTVHGLYRNNPKMLSARGVEHGGAAPGGAHESDTVLQVELRCQLFQFSIMLNILSNSVIVAPRHHQVNTRSLACRKEAPQGGESLQSQPQILLPLVSVQREKHAGGPLGKKPFQASCFSGLLVKGTCVEGGIEDIRLNSSQTTKGLAEDACEDDIVLHPAEEDQVEGDEDHPQVGTQGMQQQYQVGRCEFTYHRQFWIQRLREAVGWVVMGRPYLNAASLRLQSNSSINHQTLSSTNTQPGPAASATNVGASSRSPSKTVAPRAAGSTVRQRKATSSGTRSGGRTTGSAGTGGMWRFYTEDSPGLKVGPVPVLVMSLLFIASVFMLHIWGKYTRS</sequence>
<comment type="subcellular location">
    <subcellularLocation>
        <location evidence="1">Endoplasmic reticulum membrane</location>
        <topology evidence="1">Single-pass membrane protein</topology>
    </subcellularLocation>
</comment>
<comment type="caution">
    <text evidence="12">The sequence shown here is derived from an EMBL/GenBank/DDBJ whole genome shotgun (WGS) entry which is preliminary data.</text>
</comment>
<dbReference type="GO" id="GO:0005784">
    <property type="term" value="C:Sec61 translocon complex"/>
    <property type="evidence" value="ECO:0007669"/>
    <property type="project" value="InterPro"/>
</dbReference>
<keyword evidence="9 11" id="KW-0472">Membrane</keyword>
<dbReference type="PANTHER" id="PTHR13509">
    <property type="entry name" value="SEC61 SUBUNIT BETA"/>
    <property type="match status" value="1"/>
</dbReference>
<evidence type="ECO:0000313" key="12">
    <source>
        <dbReference type="EMBL" id="KAF3839793.1"/>
    </source>
</evidence>
<dbReference type="InterPro" id="IPR030671">
    <property type="entry name" value="Sec61-beta/Sbh"/>
</dbReference>
<keyword evidence="13" id="KW-1185">Reference proteome</keyword>
<evidence type="ECO:0000256" key="9">
    <source>
        <dbReference type="ARBA" id="ARBA00023136"/>
    </source>
</evidence>
<feature type="region of interest" description="Disordered" evidence="10">
    <location>
        <begin position="293"/>
        <end position="357"/>
    </location>
</feature>
<keyword evidence="6" id="KW-0653">Protein transport</keyword>
<evidence type="ECO:0000256" key="3">
    <source>
        <dbReference type="ARBA" id="ARBA00022448"/>
    </source>
</evidence>
<evidence type="ECO:0000256" key="11">
    <source>
        <dbReference type="SAM" id="Phobius"/>
    </source>
</evidence>
<protein>
    <recommendedName>
        <fullName evidence="14">Protein transport protein Sec61 subunit beta</fullName>
    </recommendedName>
</protein>
<dbReference type="GO" id="GO:0006886">
    <property type="term" value="P:intracellular protein transport"/>
    <property type="evidence" value="ECO:0007669"/>
    <property type="project" value="InterPro"/>
</dbReference>
<keyword evidence="3" id="KW-0813">Transport</keyword>
<dbReference type="InterPro" id="IPR016482">
    <property type="entry name" value="SecG/Sec61-beta/Sbh"/>
</dbReference>
<keyword evidence="8" id="KW-0811">Translocation</keyword>
<keyword evidence="5" id="KW-0256">Endoplasmic reticulum</keyword>
<accession>A0A7J5XSJ2</accession>
<name>A0A7J5XSJ2_DISMA</name>
<evidence type="ECO:0000313" key="13">
    <source>
        <dbReference type="Proteomes" id="UP000518266"/>
    </source>
</evidence>
<feature type="transmembrane region" description="Helical" evidence="11">
    <location>
        <begin position="373"/>
        <end position="392"/>
    </location>
</feature>
<evidence type="ECO:0000256" key="5">
    <source>
        <dbReference type="ARBA" id="ARBA00022824"/>
    </source>
</evidence>
<feature type="compositionally biased region" description="Polar residues" evidence="10">
    <location>
        <begin position="293"/>
        <end position="321"/>
    </location>
</feature>
<proteinExistence type="inferred from homology"/>
<reference evidence="12 13" key="1">
    <citation type="submission" date="2020-03" db="EMBL/GenBank/DDBJ databases">
        <title>Dissostichus mawsoni Genome sequencing and assembly.</title>
        <authorList>
            <person name="Park H."/>
        </authorList>
    </citation>
    <scope>NUCLEOTIDE SEQUENCE [LARGE SCALE GENOMIC DNA]</scope>
    <source>
        <strain evidence="12">DM0001</strain>
        <tissue evidence="12">Muscle</tissue>
    </source>
</reference>
<evidence type="ECO:0000256" key="7">
    <source>
        <dbReference type="ARBA" id="ARBA00022989"/>
    </source>
</evidence>
<dbReference type="OrthoDB" id="5401193at2759"/>
<evidence type="ECO:0000256" key="8">
    <source>
        <dbReference type="ARBA" id="ARBA00023010"/>
    </source>
</evidence>
<evidence type="ECO:0000256" key="4">
    <source>
        <dbReference type="ARBA" id="ARBA00022692"/>
    </source>
</evidence>
<keyword evidence="4 11" id="KW-0812">Transmembrane</keyword>
<comment type="similarity">
    <text evidence="2">Belongs to the SEC61-beta family.</text>
</comment>
<evidence type="ECO:0008006" key="14">
    <source>
        <dbReference type="Google" id="ProtNLM"/>
    </source>
</evidence>
<dbReference type="Pfam" id="PF03911">
    <property type="entry name" value="Sec61_beta"/>
    <property type="match status" value="1"/>
</dbReference>
<evidence type="ECO:0000256" key="1">
    <source>
        <dbReference type="ARBA" id="ARBA00004389"/>
    </source>
</evidence>
<dbReference type="EMBL" id="JAAKFY010000021">
    <property type="protein sequence ID" value="KAF3839793.1"/>
    <property type="molecule type" value="Genomic_DNA"/>
</dbReference>
<keyword evidence="7 11" id="KW-1133">Transmembrane helix</keyword>
<organism evidence="12 13">
    <name type="scientific">Dissostichus mawsoni</name>
    <name type="common">Antarctic cod</name>
    <dbReference type="NCBI Taxonomy" id="36200"/>
    <lineage>
        <taxon>Eukaryota</taxon>
        <taxon>Metazoa</taxon>
        <taxon>Chordata</taxon>
        <taxon>Craniata</taxon>
        <taxon>Vertebrata</taxon>
        <taxon>Euteleostomi</taxon>
        <taxon>Actinopterygii</taxon>
        <taxon>Neopterygii</taxon>
        <taxon>Teleostei</taxon>
        <taxon>Neoteleostei</taxon>
        <taxon>Acanthomorphata</taxon>
        <taxon>Eupercaria</taxon>
        <taxon>Perciformes</taxon>
        <taxon>Notothenioidei</taxon>
        <taxon>Nototheniidae</taxon>
        <taxon>Dissostichus</taxon>
    </lineage>
</organism>
<dbReference type="Proteomes" id="UP000518266">
    <property type="component" value="Unassembled WGS sequence"/>
</dbReference>
<dbReference type="AlphaFoldDB" id="A0A7J5XSJ2"/>
<evidence type="ECO:0000256" key="2">
    <source>
        <dbReference type="ARBA" id="ARBA00006103"/>
    </source>
</evidence>
<evidence type="ECO:0000256" key="10">
    <source>
        <dbReference type="SAM" id="MobiDB-lite"/>
    </source>
</evidence>
<feature type="compositionally biased region" description="Gly residues" evidence="10">
    <location>
        <begin position="343"/>
        <end position="356"/>
    </location>
</feature>
<evidence type="ECO:0000256" key="6">
    <source>
        <dbReference type="ARBA" id="ARBA00022927"/>
    </source>
</evidence>
<gene>
    <name evidence="12" type="ORF">F7725_018510</name>
</gene>